<dbReference type="GO" id="GO:0051302">
    <property type="term" value="P:regulation of cell division"/>
    <property type="evidence" value="ECO:0007669"/>
    <property type="project" value="TreeGrafter"/>
</dbReference>
<dbReference type="GO" id="GO:0005524">
    <property type="term" value="F:ATP binding"/>
    <property type="evidence" value="ECO:0007669"/>
    <property type="project" value="UniProtKB-KW"/>
</dbReference>
<comment type="catalytic activity">
    <reaction evidence="6">
        <text>L-threonyl-[protein] + ATP = 3-O-(5'-adenylyl)-L-threonyl-[protein] + diphosphate</text>
        <dbReference type="Rhea" id="RHEA:54292"/>
        <dbReference type="Rhea" id="RHEA-COMP:11060"/>
        <dbReference type="Rhea" id="RHEA-COMP:13847"/>
        <dbReference type="ChEBI" id="CHEBI:30013"/>
        <dbReference type="ChEBI" id="CHEBI:30616"/>
        <dbReference type="ChEBI" id="CHEBI:33019"/>
        <dbReference type="ChEBI" id="CHEBI:138113"/>
        <dbReference type="EC" id="2.7.7.108"/>
    </reaction>
</comment>
<organism evidence="10 11">
    <name type="scientific">Bartonella taylorii 8TBB</name>
    <dbReference type="NCBI Taxonomy" id="1094560"/>
    <lineage>
        <taxon>Bacteria</taxon>
        <taxon>Pseudomonadati</taxon>
        <taxon>Pseudomonadota</taxon>
        <taxon>Alphaproteobacteria</taxon>
        <taxon>Hyphomicrobiales</taxon>
        <taxon>Bartonellaceae</taxon>
        <taxon>Bartonella</taxon>
    </lineage>
</organism>
<keyword evidence="3" id="KW-0547">Nucleotide-binding</keyword>
<dbReference type="EC" id="2.7.7.108" evidence="5"/>
<evidence type="ECO:0000256" key="6">
    <source>
        <dbReference type="ARBA" id="ARBA00047939"/>
    </source>
</evidence>
<dbReference type="Pfam" id="PF02661">
    <property type="entry name" value="Fic"/>
    <property type="match status" value="1"/>
</dbReference>
<protein>
    <recommendedName>
        <fullName evidence="5">protein adenylyltransferase</fullName>
        <ecNumber evidence="5">2.7.7.108</ecNumber>
    </recommendedName>
</protein>
<name>A0A9P2W1Z9_BARTA</name>
<dbReference type="Proteomes" id="UP000002648">
    <property type="component" value="Unassembled WGS sequence"/>
</dbReference>
<dbReference type="PANTHER" id="PTHR39560:SF1">
    <property type="entry name" value="PROTEIN ADENYLYLTRANSFERASE FIC-RELATED"/>
    <property type="match status" value="1"/>
</dbReference>
<dbReference type="Gene3D" id="1.10.3290.10">
    <property type="entry name" value="Fido-like domain"/>
    <property type="match status" value="1"/>
</dbReference>
<evidence type="ECO:0000313" key="10">
    <source>
        <dbReference type="EMBL" id="EJF91608.1"/>
    </source>
</evidence>
<dbReference type="InterPro" id="IPR003812">
    <property type="entry name" value="Fido"/>
</dbReference>
<accession>A0A9P2W1Z9</accession>
<evidence type="ECO:0000256" key="3">
    <source>
        <dbReference type="ARBA" id="ARBA00022741"/>
    </source>
</evidence>
<keyword evidence="2" id="KW-0548">Nucleotidyltransferase</keyword>
<gene>
    <name evidence="10" type="ORF">ME9_01726</name>
</gene>
<keyword evidence="11" id="KW-1185">Reference proteome</keyword>
<proteinExistence type="predicted"/>
<sequence length="285" mass="32611">MVKYENTNDPYTDPKTGVMYNRLGIKDQATLRSLESAFAYIRSYELDSTPIRGKFDLNHMKDIHKKLFGDVYEWAGNIRSIDITKGGCLFAYHHQIESYAPKITQQLAKEQYLRGLDADEFSQRAGYYMGEINALHPFREGNGRTQREFIGQLAREAGYNINWDGITREEMTKASIEALYGTSELLSELIRKNLTEFTKNKNVDVLQGLGEKVSSYIETNKELSEKQKEKITTLLDKTKAAFGKLEKEEPKVEKSQRDLNDASKVTERAPYLAAYTDTSNIEQKA</sequence>
<keyword evidence="4" id="KW-0067">ATP-binding</keyword>
<evidence type="ECO:0000313" key="11">
    <source>
        <dbReference type="Proteomes" id="UP000002648"/>
    </source>
</evidence>
<feature type="domain" description="Fido" evidence="9">
    <location>
        <begin position="55"/>
        <end position="200"/>
    </location>
</feature>
<dbReference type="InterPro" id="IPR036597">
    <property type="entry name" value="Fido-like_dom_sf"/>
</dbReference>
<dbReference type="SUPFAM" id="SSF140931">
    <property type="entry name" value="Fic-like"/>
    <property type="match status" value="1"/>
</dbReference>
<dbReference type="PANTHER" id="PTHR39560">
    <property type="entry name" value="PROTEIN ADENYLYLTRANSFERASE FIC-RELATED"/>
    <property type="match status" value="1"/>
</dbReference>
<reference evidence="10 11" key="1">
    <citation type="submission" date="2012-03" db="EMBL/GenBank/DDBJ databases">
        <title>The Genome Sequence of Bartonella taylorii 8TBB.</title>
        <authorList>
            <consortium name="The Broad Institute Genome Sequencing Platform"/>
            <consortium name="The Broad Institute Genome Sequencing Center for Infectious Disease"/>
            <person name="Feldgarden M."/>
            <person name="Kirby J."/>
            <person name="Kosoy M."/>
            <person name="Birtles R."/>
            <person name="Probert W.S."/>
            <person name="Chiaraviglio L."/>
            <person name="Young S.K."/>
            <person name="Zeng Q."/>
            <person name="Gargeya S."/>
            <person name="Fitzgerald M."/>
            <person name="Haas B."/>
            <person name="Abouelleil A."/>
            <person name="Alvarado L."/>
            <person name="Arachchi H.M."/>
            <person name="Berlin A."/>
            <person name="Chapman S.B."/>
            <person name="Gearin G."/>
            <person name="Goldberg J."/>
            <person name="Griggs A."/>
            <person name="Gujja S."/>
            <person name="Hansen M."/>
            <person name="Heiman D."/>
            <person name="Howarth C."/>
            <person name="Larimer J."/>
            <person name="Lui A."/>
            <person name="MacDonald P.J.P."/>
            <person name="McCowen C."/>
            <person name="Montmayeur A."/>
            <person name="Murphy C."/>
            <person name="Neiman D."/>
            <person name="Pearson M."/>
            <person name="Priest M."/>
            <person name="Roberts A."/>
            <person name="Saif S."/>
            <person name="Shea T."/>
            <person name="Sisk P."/>
            <person name="Stolte C."/>
            <person name="Sykes S."/>
            <person name="Wortman J."/>
            <person name="Nusbaum C."/>
            <person name="Birren B."/>
        </authorList>
    </citation>
    <scope>NUCLEOTIDE SEQUENCE [LARGE SCALE GENOMIC DNA]</scope>
    <source>
        <strain evidence="10 11">8TBB</strain>
    </source>
</reference>
<evidence type="ECO:0000256" key="5">
    <source>
        <dbReference type="ARBA" id="ARBA00034531"/>
    </source>
</evidence>
<evidence type="ECO:0000259" key="9">
    <source>
        <dbReference type="PROSITE" id="PS51459"/>
    </source>
</evidence>
<evidence type="ECO:0000256" key="2">
    <source>
        <dbReference type="ARBA" id="ARBA00022695"/>
    </source>
</evidence>
<dbReference type="PROSITE" id="PS51459">
    <property type="entry name" value="FIDO"/>
    <property type="match status" value="1"/>
</dbReference>
<evidence type="ECO:0000256" key="8">
    <source>
        <dbReference type="SAM" id="MobiDB-lite"/>
    </source>
</evidence>
<keyword evidence="1" id="KW-0808">Transferase</keyword>
<dbReference type="EMBL" id="AIMD01000080">
    <property type="protein sequence ID" value="EJF91608.1"/>
    <property type="molecule type" value="Genomic_DNA"/>
</dbReference>
<evidence type="ECO:0000256" key="7">
    <source>
        <dbReference type="ARBA" id="ARBA00048696"/>
    </source>
</evidence>
<feature type="region of interest" description="Disordered" evidence="8">
    <location>
        <begin position="245"/>
        <end position="265"/>
    </location>
</feature>
<dbReference type="AlphaFoldDB" id="A0A9P2W1Z9"/>
<dbReference type="GO" id="GO:0070733">
    <property type="term" value="F:AMPylase activity"/>
    <property type="evidence" value="ECO:0007669"/>
    <property type="project" value="UniProtKB-EC"/>
</dbReference>
<comment type="caution">
    <text evidence="10">The sequence shown here is derived from an EMBL/GenBank/DDBJ whole genome shotgun (WGS) entry which is preliminary data.</text>
</comment>
<feature type="non-terminal residue" evidence="10">
    <location>
        <position position="285"/>
    </location>
</feature>
<comment type="catalytic activity">
    <reaction evidence="7">
        <text>L-tyrosyl-[protein] + ATP = O-(5'-adenylyl)-L-tyrosyl-[protein] + diphosphate</text>
        <dbReference type="Rhea" id="RHEA:54288"/>
        <dbReference type="Rhea" id="RHEA-COMP:10136"/>
        <dbReference type="Rhea" id="RHEA-COMP:13846"/>
        <dbReference type="ChEBI" id="CHEBI:30616"/>
        <dbReference type="ChEBI" id="CHEBI:33019"/>
        <dbReference type="ChEBI" id="CHEBI:46858"/>
        <dbReference type="ChEBI" id="CHEBI:83624"/>
        <dbReference type="EC" id="2.7.7.108"/>
    </reaction>
</comment>
<evidence type="ECO:0000256" key="1">
    <source>
        <dbReference type="ARBA" id="ARBA00022679"/>
    </source>
</evidence>
<evidence type="ECO:0000256" key="4">
    <source>
        <dbReference type="ARBA" id="ARBA00022840"/>
    </source>
</evidence>